<dbReference type="Pfam" id="PF00542">
    <property type="entry name" value="Ribosomal_L12"/>
    <property type="match status" value="1"/>
</dbReference>
<dbReference type="EMBL" id="HBEF01015100">
    <property type="protein sequence ID" value="CAD8337327.1"/>
    <property type="molecule type" value="Transcribed_RNA"/>
</dbReference>
<evidence type="ECO:0000313" key="6">
    <source>
        <dbReference type="EMBL" id="CAD8337327.1"/>
    </source>
</evidence>
<dbReference type="CDD" id="cd00387">
    <property type="entry name" value="Ribosomal_L7_L12"/>
    <property type="match status" value="1"/>
</dbReference>
<keyword evidence="2" id="KW-0689">Ribosomal protein</keyword>
<organism evidence="6">
    <name type="scientific">Craspedostauros australis</name>
    <dbReference type="NCBI Taxonomy" id="1486917"/>
    <lineage>
        <taxon>Eukaryota</taxon>
        <taxon>Sar</taxon>
        <taxon>Stramenopiles</taxon>
        <taxon>Ochrophyta</taxon>
        <taxon>Bacillariophyta</taxon>
        <taxon>Bacillariophyceae</taxon>
        <taxon>Bacillariophycidae</taxon>
        <taxon>Naviculales</taxon>
        <taxon>Naviculaceae</taxon>
        <taxon>Craspedostauros</taxon>
    </lineage>
</organism>
<dbReference type="GO" id="GO:0003735">
    <property type="term" value="F:structural constituent of ribosome"/>
    <property type="evidence" value="ECO:0007669"/>
    <property type="project" value="InterPro"/>
</dbReference>
<evidence type="ECO:0000259" key="5">
    <source>
        <dbReference type="Pfam" id="PF00542"/>
    </source>
</evidence>
<dbReference type="HAMAP" id="MF_00368">
    <property type="entry name" value="Ribosomal_bL12"/>
    <property type="match status" value="1"/>
</dbReference>
<dbReference type="InterPro" id="IPR014719">
    <property type="entry name" value="Ribosomal_bL12_C/ClpS-like"/>
</dbReference>
<keyword evidence="3" id="KW-0687">Ribonucleoprotein</keyword>
<feature type="compositionally biased region" description="Basic and acidic residues" evidence="4">
    <location>
        <begin position="74"/>
        <end position="85"/>
    </location>
</feature>
<sequence>MSPSILRASSNLGKRSLRNLIHRHAAASLSASVQRNDVPSSTQNRSIATTTMSSRSSASALLRNNACMTISRRSLSDEAASKESTNDDEEEPIVQYAFTPPTPLSQASHQKIEDLFQRILWLDFIELHLLTQLIHEAMGVDPARFAGGGGSATVAVAKETTEEDTRKEVKLVGFDAKAKIKVIKEVRAITGLGLKDAKAMVDGVPKTVQKDMAPDQAEELKAQLEAVGAVVEIV</sequence>
<dbReference type="SUPFAM" id="SSF54736">
    <property type="entry name" value="ClpS-like"/>
    <property type="match status" value="1"/>
</dbReference>
<feature type="domain" description="Large ribosomal subunit protein bL12 C-terminal" evidence="5">
    <location>
        <begin position="168"/>
        <end position="233"/>
    </location>
</feature>
<dbReference type="InterPro" id="IPR013823">
    <property type="entry name" value="Ribosomal_bL12_C"/>
</dbReference>
<gene>
    <name evidence="6" type="ORF">CAUS1442_LOCUS9455</name>
</gene>
<feature type="compositionally biased region" description="Polar residues" evidence="4">
    <location>
        <begin position="31"/>
        <end position="44"/>
    </location>
</feature>
<dbReference type="GO" id="GO:0006412">
    <property type="term" value="P:translation"/>
    <property type="evidence" value="ECO:0007669"/>
    <property type="project" value="InterPro"/>
</dbReference>
<evidence type="ECO:0000256" key="1">
    <source>
        <dbReference type="ARBA" id="ARBA00007197"/>
    </source>
</evidence>
<dbReference type="GO" id="GO:0005840">
    <property type="term" value="C:ribosome"/>
    <property type="evidence" value="ECO:0007669"/>
    <property type="project" value="UniProtKB-KW"/>
</dbReference>
<comment type="similarity">
    <text evidence="1">Belongs to the bacterial ribosomal protein bL12 family.</text>
</comment>
<feature type="region of interest" description="Disordered" evidence="4">
    <location>
        <begin position="73"/>
        <end position="93"/>
    </location>
</feature>
<evidence type="ECO:0000256" key="3">
    <source>
        <dbReference type="ARBA" id="ARBA00023274"/>
    </source>
</evidence>
<dbReference type="NCBIfam" id="TIGR00855">
    <property type="entry name" value="L12"/>
    <property type="match status" value="1"/>
</dbReference>
<accession>A0A7R9WXN8</accession>
<name>A0A7R9WXN8_9STRA</name>
<dbReference type="GO" id="GO:0003729">
    <property type="term" value="F:mRNA binding"/>
    <property type="evidence" value="ECO:0007669"/>
    <property type="project" value="TreeGrafter"/>
</dbReference>
<proteinExistence type="inferred from homology"/>
<protein>
    <recommendedName>
        <fullName evidence="5">Large ribosomal subunit protein bL12 C-terminal domain-containing protein</fullName>
    </recommendedName>
</protein>
<dbReference type="Gene3D" id="3.30.1390.10">
    <property type="match status" value="1"/>
</dbReference>
<dbReference type="AlphaFoldDB" id="A0A7R9WXN8"/>
<dbReference type="PANTHER" id="PTHR45987:SF4">
    <property type="entry name" value="LARGE RIBOSOMAL SUBUNIT PROTEIN BL12M"/>
    <property type="match status" value="1"/>
</dbReference>
<feature type="region of interest" description="Disordered" evidence="4">
    <location>
        <begin position="31"/>
        <end position="59"/>
    </location>
</feature>
<reference evidence="6" key="1">
    <citation type="submission" date="2021-01" db="EMBL/GenBank/DDBJ databases">
        <authorList>
            <person name="Corre E."/>
            <person name="Pelletier E."/>
            <person name="Niang G."/>
            <person name="Scheremetjew M."/>
            <person name="Finn R."/>
            <person name="Kale V."/>
            <person name="Holt S."/>
            <person name="Cochrane G."/>
            <person name="Meng A."/>
            <person name="Brown T."/>
            <person name="Cohen L."/>
        </authorList>
    </citation>
    <scope>NUCLEOTIDE SEQUENCE</scope>
    <source>
        <strain evidence="6">CCMP3328</strain>
    </source>
</reference>
<evidence type="ECO:0000256" key="4">
    <source>
        <dbReference type="SAM" id="MobiDB-lite"/>
    </source>
</evidence>
<dbReference type="FunFam" id="3.30.1390.10:FF:000001">
    <property type="entry name" value="50S ribosomal protein L7/L12"/>
    <property type="match status" value="1"/>
</dbReference>
<feature type="compositionally biased region" description="Low complexity" evidence="4">
    <location>
        <begin position="45"/>
        <end position="59"/>
    </location>
</feature>
<evidence type="ECO:0000256" key="2">
    <source>
        <dbReference type="ARBA" id="ARBA00022980"/>
    </source>
</evidence>
<dbReference type="InterPro" id="IPR000206">
    <property type="entry name" value="Ribosomal_bL12"/>
</dbReference>
<dbReference type="PANTHER" id="PTHR45987">
    <property type="entry name" value="39S RIBOSOMAL PROTEIN L12"/>
    <property type="match status" value="1"/>
</dbReference>
<dbReference type="GO" id="GO:1990904">
    <property type="term" value="C:ribonucleoprotein complex"/>
    <property type="evidence" value="ECO:0007669"/>
    <property type="project" value="UniProtKB-KW"/>
</dbReference>